<sequence length="56" mass="6331">MTFVITLALSNKSAKEGPVKAFLRKVVVQVDKSKNLFDGIMRFADSWLSLPIIFRC</sequence>
<evidence type="ECO:0000313" key="1">
    <source>
        <dbReference type="EMBL" id="MBE1456796.1"/>
    </source>
</evidence>
<dbReference type="Proteomes" id="UP000598217">
    <property type="component" value="Unassembled WGS sequence"/>
</dbReference>
<comment type="caution">
    <text evidence="1">The sequence shown here is derived from an EMBL/GenBank/DDBJ whole genome shotgun (WGS) entry which is preliminary data.</text>
</comment>
<name>A0ABR9HCP7_9ACTN</name>
<organism evidence="1 2">
    <name type="scientific">Nocardiopsis terrae</name>
    <dbReference type="NCBI Taxonomy" id="372655"/>
    <lineage>
        <taxon>Bacteria</taxon>
        <taxon>Bacillati</taxon>
        <taxon>Actinomycetota</taxon>
        <taxon>Actinomycetes</taxon>
        <taxon>Streptosporangiales</taxon>
        <taxon>Nocardiopsidaceae</taxon>
        <taxon>Nocardiopsis</taxon>
    </lineage>
</organism>
<gene>
    <name evidence="1" type="ORF">H4W79_001010</name>
</gene>
<evidence type="ECO:0000313" key="2">
    <source>
        <dbReference type="Proteomes" id="UP000598217"/>
    </source>
</evidence>
<keyword evidence="2" id="KW-1185">Reference proteome</keyword>
<dbReference type="EMBL" id="JADBDY010000001">
    <property type="protein sequence ID" value="MBE1456796.1"/>
    <property type="molecule type" value="Genomic_DNA"/>
</dbReference>
<reference evidence="1 2" key="1">
    <citation type="submission" date="2020-10" db="EMBL/GenBank/DDBJ databases">
        <title>Sequencing the genomes of 1000 actinobacteria strains.</title>
        <authorList>
            <person name="Klenk H.-P."/>
        </authorList>
    </citation>
    <scope>NUCLEOTIDE SEQUENCE [LARGE SCALE GENOMIC DNA]</scope>
    <source>
        <strain evidence="1 2">DSM 45157</strain>
    </source>
</reference>
<accession>A0ABR9HCP7</accession>
<proteinExistence type="predicted"/>
<protein>
    <submittedName>
        <fullName evidence="1">Uncharacterized protein</fullName>
    </submittedName>
</protein>
<dbReference type="RefSeq" id="WP_191268190.1">
    <property type="nucleotide sequence ID" value="NZ_BMXJ01000002.1"/>
</dbReference>